<dbReference type="PANTHER" id="PTHR10742">
    <property type="entry name" value="FLAVIN MONOAMINE OXIDASE"/>
    <property type="match status" value="1"/>
</dbReference>
<dbReference type="PANTHER" id="PTHR10742:SF382">
    <property type="entry name" value="AMINE OXIDASE DOMAIN-CONTAINING PROTEIN"/>
    <property type="match status" value="1"/>
</dbReference>
<dbReference type="Gene3D" id="3.50.50.60">
    <property type="entry name" value="FAD/NAD(P)-binding domain"/>
    <property type="match status" value="1"/>
</dbReference>
<dbReference type="GO" id="GO:0009063">
    <property type="term" value="P:amino acid catabolic process"/>
    <property type="evidence" value="ECO:0007669"/>
    <property type="project" value="TreeGrafter"/>
</dbReference>
<dbReference type="EMBL" id="CALLCH030000021">
    <property type="protein sequence ID" value="CAI4220160.1"/>
    <property type="molecule type" value="Genomic_DNA"/>
</dbReference>
<sequence>MSLRMASGLSLLFAAGNTAANPTSTRPNHVAFQVPSDLSRGLVHNIHINYDDDKVAQGLINIVYGDCDATSASADQYHIASIAAGEKGHLPDRLRETLNETLGDTLGLWFDGVRHLQSNNGTTVFSKEAKSKSIGIVGGGISGLMTSLLLDSVGVHNWHIHEATQRIGGRIRTAYFDDSKPSDYRYQEMGPMRFPRFIQYADTNETLEIQDHKMVFQLIDVLNEMNADRPDLKIDLIKWIQTNDRIAGMSNGGRLPDGRIPSAAELAADPSLLLPAAEANDPEEAAEGRAALKSFINSTPESTRSVAANIYKAHRDAVDRGLLHWSESTYLRYQLSLSSDTVDFLTGWVTLDKGLDSLSRAFVPHVEGKITYGREISGLKYDEATSKISVTWRDDKLKLKPQSEAYDYAIVSVPFSVARLWKLPPYSSLLTRAIKTLNYMQACKMALEYETRFWEHLETPIFGGCGVVDITGINAVCYPSYNLNGTGPGVVLASYQAGQLARSLAALSDEDHVAMAQRSMAEIHGEIANEQFTGNYDRMCWEVEKYQAGAWAAPTIGQQDLFIPSYYNTEFNTIFIGEHTSITHAWIFSALDSAVRGTTQLLLDLGLVDEAKEVVQTWMARWITV</sequence>
<dbReference type="Gene3D" id="1.20.1440.240">
    <property type="match status" value="1"/>
</dbReference>
<dbReference type="OrthoDB" id="7777654at2759"/>
<accession>A0A9P1HE95</accession>
<name>A0A9P1HE95_9PEZI</name>
<feature type="chain" id="PRO_5040331883" description="Amine oxidase domain-containing protein" evidence="1">
    <location>
        <begin position="21"/>
        <end position="625"/>
    </location>
</feature>
<evidence type="ECO:0000259" key="2">
    <source>
        <dbReference type="Pfam" id="PF01593"/>
    </source>
</evidence>
<gene>
    <name evidence="3" type="ORF">PPNO1_LOCUS9703</name>
</gene>
<proteinExistence type="predicted"/>
<feature type="signal peptide" evidence="1">
    <location>
        <begin position="1"/>
        <end position="20"/>
    </location>
</feature>
<dbReference type="InterPro" id="IPR036188">
    <property type="entry name" value="FAD/NAD-bd_sf"/>
</dbReference>
<dbReference type="Pfam" id="PF01593">
    <property type="entry name" value="Amino_oxidase"/>
    <property type="match status" value="1"/>
</dbReference>
<evidence type="ECO:0000313" key="4">
    <source>
        <dbReference type="Proteomes" id="UP000838763"/>
    </source>
</evidence>
<dbReference type="GO" id="GO:0001716">
    <property type="term" value="F:L-amino-acid oxidase activity"/>
    <property type="evidence" value="ECO:0007669"/>
    <property type="project" value="TreeGrafter"/>
</dbReference>
<organism evidence="3 4">
    <name type="scientific">Parascedosporium putredinis</name>
    <dbReference type="NCBI Taxonomy" id="1442378"/>
    <lineage>
        <taxon>Eukaryota</taxon>
        <taxon>Fungi</taxon>
        <taxon>Dikarya</taxon>
        <taxon>Ascomycota</taxon>
        <taxon>Pezizomycotina</taxon>
        <taxon>Sordariomycetes</taxon>
        <taxon>Hypocreomycetidae</taxon>
        <taxon>Microascales</taxon>
        <taxon>Microascaceae</taxon>
        <taxon>Parascedosporium</taxon>
    </lineage>
</organism>
<reference evidence="3" key="1">
    <citation type="submission" date="2022-11" db="EMBL/GenBank/DDBJ databases">
        <authorList>
            <person name="Scott C."/>
            <person name="Bruce N."/>
        </authorList>
    </citation>
    <scope>NUCLEOTIDE SEQUENCE</scope>
</reference>
<dbReference type="InterPro" id="IPR002937">
    <property type="entry name" value="Amino_oxidase"/>
</dbReference>
<dbReference type="AlphaFoldDB" id="A0A9P1HE95"/>
<feature type="domain" description="Amine oxidase" evidence="2">
    <location>
        <begin position="141"/>
        <end position="597"/>
    </location>
</feature>
<evidence type="ECO:0000256" key="1">
    <source>
        <dbReference type="SAM" id="SignalP"/>
    </source>
</evidence>
<dbReference type="Gene3D" id="3.90.660.10">
    <property type="match status" value="1"/>
</dbReference>
<evidence type="ECO:0000313" key="3">
    <source>
        <dbReference type="EMBL" id="CAI4220160.1"/>
    </source>
</evidence>
<dbReference type="SUPFAM" id="SSF51905">
    <property type="entry name" value="FAD/NAD(P)-binding domain"/>
    <property type="match status" value="1"/>
</dbReference>
<keyword evidence="4" id="KW-1185">Reference proteome</keyword>
<protein>
    <recommendedName>
        <fullName evidence="2">Amine oxidase domain-containing protein</fullName>
    </recommendedName>
</protein>
<dbReference type="Proteomes" id="UP000838763">
    <property type="component" value="Unassembled WGS sequence"/>
</dbReference>
<keyword evidence="1" id="KW-0732">Signal</keyword>
<dbReference type="SUPFAM" id="SSF54373">
    <property type="entry name" value="FAD-linked reductases, C-terminal domain"/>
    <property type="match status" value="1"/>
</dbReference>
<dbReference type="InterPro" id="IPR050281">
    <property type="entry name" value="Flavin_monoamine_oxidase"/>
</dbReference>
<comment type="caution">
    <text evidence="3">The sequence shown here is derived from an EMBL/GenBank/DDBJ whole genome shotgun (WGS) entry which is preliminary data.</text>
</comment>